<dbReference type="Gene3D" id="3.30.750.140">
    <property type="match status" value="1"/>
</dbReference>
<keyword evidence="3" id="KW-0282">Flagellum</keyword>
<feature type="compositionally biased region" description="Low complexity" evidence="1">
    <location>
        <begin position="196"/>
        <end position="212"/>
    </location>
</feature>
<dbReference type="InterPro" id="IPR021136">
    <property type="entry name" value="Flagellar_hook_control-like_C"/>
</dbReference>
<gene>
    <name evidence="3" type="ORF">QQX04_05130</name>
</gene>
<reference evidence="3" key="1">
    <citation type="submission" date="2023-06" db="EMBL/GenBank/DDBJ databases">
        <title>SYSU T00b26.</title>
        <authorList>
            <person name="Gao L."/>
            <person name="Fang B.-Z."/>
            <person name="Li W.-J."/>
        </authorList>
    </citation>
    <scope>NUCLEOTIDE SEQUENCE</scope>
    <source>
        <strain evidence="3">SYSU T00b26</strain>
    </source>
</reference>
<keyword evidence="3" id="KW-0966">Cell projection</keyword>
<proteinExistence type="predicted"/>
<feature type="compositionally biased region" description="Low complexity" evidence="1">
    <location>
        <begin position="351"/>
        <end position="363"/>
    </location>
</feature>
<feature type="compositionally biased region" description="Low complexity" evidence="1">
    <location>
        <begin position="220"/>
        <end position="241"/>
    </location>
</feature>
<feature type="region of interest" description="Disordered" evidence="1">
    <location>
        <begin position="453"/>
        <end position="511"/>
    </location>
</feature>
<evidence type="ECO:0000313" key="3">
    <source>
        <dbReference type="EMBL" id="MDN4472372.1"/>
    </source>
</evidence>
<evidence type="ECO:0000256" key="1">
    <source>
        <dbReference type="SAM" id="MobiDB-lite"/>
    </source>
</evidence>
<dbReference type="EMBL" id="JAUHPV010000002">
    <property type="protein sequence ID" value="MDN4472372.1"/>
    <property type="molecule type" value="Genomic_DNA"/>
</dbReference>
<comment type="caution">
    <text evidence="3">The sequence shown here is derived from an EMBL/GenBank/DDBJ whole genome shotgun (WGS) entry which is preliminary data.</text>
</comment>
<evidence type="ECO:0000259" key="2">
    <source>
        <dbReference type="Pfam" id="PF02120"/>
    </source>
</evidence>
<dbReference type="CDD" id="cd17470">
    <property type="entry name" value="T3SS_Flik_C"/>
    <property type="match status" value="1"/>
</dbReference>
<feature type="compositionally biased region" description="Low complexity" evidence="1">
    <location>
        <begin position="456"/>
        <end position="469"/>
    </location>
</feature>
<feature type="domain" description="Flagellar hook-length control protein-like C-terminal" evidence="2">
    <location>
        <begin position="386"/>
        <end position="463"/>
    </location>
</feature>
<dbReference type="Pfam" id="PF02120">
    <property type="entry name" value="Flg_hook"/>
    <property type="match status" value="1"/>
</dbReference>
<dbReference type="InterPro" id="IPR038610">
    <property type="entry name" value="FliK-like_C_sf"/>
</dbReference>
<feature type="compositionally biased region" description="Basic and acidic residues" evidence="1">
    <location>
        <begin position="41"/>
        <end position="154"/>
    </location>
</feature>
<feature type="region of interest" description="Disordered" evidence="1">
    <location>
        <begin position="1"/>
        <end position="373"/>
    </location>
</feature>
<organism evidence="3 4">
    <name type="scientific">Demequina zhanjiangensis</name>
    <dbReference type="NCBI Taxonomy" id="3051659"/>
    <lineage>
        <taxon>Bacteria</taxon>
        <taxon>Bacillati</taxon>
        <taxon>Actinomycetota</taxon>
        <taxon>Actinomycetes</taxon>
        <taxon>Micrococcales</taxon>
        <taxon>Demequinaceae</taxon>
        <taxon>Demequina</taxon>
    </lineage>
</organism>
<evidence type="ECO:0000313" key="4">
    <source>
        <dbReference type="Proteomes" id="UP001172738"/>
    </source>
</evidence>
<keyword evidence="4" id="KW-1185">Reference proteome</keyword>
<keyword evidence="3" id="KW-0969">Cilium</keyword>
<name>A0ABT8G027_9MICO</name>
<dbReference type="RefSeq" id="WP_301126865.1">
    <property type="nucleotide sequence ID" value="NZ_JAUHPV010000002.1"/>
</dbReference>
<accession>A0ABT8G027</accession>
<feature type="compositionally biased region" description="Low complexity" evidence="1">
    <location>
        <begin position="269"/>
        <end position="280"/>
    </location>
</feature>
<dbReference type="Proteomes" id="UP001172738">
    <property type="component" value="Unassembled WGS sequence"/>
</dbReference>
<sequence>MTTMISAIPAPGRSESGGTSGKVASDGADFARELAGAQRDVSGRDSARREDAGRARSEARDDLAVTRAARDRADAVRDRADAARDRAAAHRDRAADQAEAARDRAADQARARQAHADQARADKAHTDRGRVEHDADARRTDGTETGAQDKRTSDVRTGSTKPDGQSGDAVETGASLTTETDVVADAVAEDGEQQNPLTAAPALTDTAAGDGARPAESSDAASAAGTQAAATQAVAAQANAADSGPSADETTVDSEVDVPSAARTGGLSAVEGEAVAATAAKSEGDTSDQPGDPSARQRGTEQFPAGERAAQAALGFVKATEQVAAHRPSAPTQATASVDGAAPTAGLPAQASPTANVATASAPAPVPATPATPLASQLTGQLTHLKQLPQGEHVLTLSVNPETFGPVKVVAHITSDNVSIQLFGASDASREALRGALADLRRDLAATGLQADLDLGTDQGPQGGPADQGDGLGQRRGTTAAPTSIRLDGPQEPTAPTLATSRRAGGVDLMI</sequence>
<protein>
    <submittedName>
        <fullName evidence="3">Flagellar hook-length control protein FliK</fullName>
    </submittedName>
</protein>